<evidence type="ECO:0000256" key="2">
    <source>
        <dbReference type="ARBA" id="ARBA00009636"/>
    </source>
</evidence>
<comment type="similarity">
    <text evidence="2">Belongs to the tubulin family.</text>
</comment>
<evidence type="ECO:0000256" key="6">
    <source>
        <dbReference type="ARBA" id="ARBA00023134"/>
    </source>
</evidence>
<comment type="caution">
    <text evidence="7">The sequence shown here is derived from an EMBL/GenBank/DDBJ whole genome shotgun (WGS) entry which is preliminary data.</text>
</comment>
<dbReference type="Gene3D" id="3.40.50.1440">
    <property type="entry name" value="Tubulin/FtsZ, GTPase domain"/>
    <property type="match status" value="2"/>
</dbReference>
<dbReference type="GO" id="GO:0005874">
    <property type="term" value="C:microtubule"/>
    <property type="evidence" value="ECO:0007669"/>
    <property type="project" value="UniProtKB-KW"/>
</dbReference>
<dbReference type="GO" id="GO:0005737">
    <property type="term" value="C:cytoplasm"/>
    <property type="evidence" value="ECO:0007669"/>
    <property type="project" value="UniProtKB-SubCell"/>
</dbReference>
<evidence type="ECO:0000256" key="3">
    <source>
        <dbReference type="ARBA" id="ARBA00022490"/>
    </source>
</evidence>
<gene>
    <name evidence="7" type="ORF">NYPRO_LOCUS3682</name>
</gene>
<dbReference type="Proteomes" id="UP000645828">
    <property type="component" value="Unassembled WGS sequence"/>
</dbReference>
<keyword evidence="6" id="KW-0342">GTP-binding</keyword>
<dbReference type="AlphaFoldDB" id="A0A811Y207"/>
<evidence type="ECO:0000313" key="8">
    <source>
        <dbReference type="Proteomes" id="UP000645828"/>
    </source>
</evidence>
<name>A0A811Y207_NYCPR</name>
<evidence type="ECO:0000256" key="1">
    <source>
        <dbReference type="ARBA" id="ARBA00004496"/>
    </source>
</evidence>
<evidence type="ECO:0000256" key="4">
    <source>
        <dbReference type="ARBA" id="ARBA00022701"/>
    </source>
</evidence>
<dbReference type="InterPro" id="IPR036525">
    <property type="entry name" value="Tubulin/FtsZ_GTPase_sf"/>
</dbReference>
<comment type="subcellular location">
    <subcellularLocation>
        <location evidence="1">Cytoplasm</location>
    </subcellularLocation>
</comment>
<dbReference type="SUPFAM" id="SSF52490">
    <property type="entry name" value="Tubulin nucleotide-binding domain-like"/>
    <property type="match status" value="1"/>
</dbReference>
<sequence length="271" mass="29741">MEEAVVCEILQGPLRGVFDSKQLITDISGAGNNWIVGAGSGLATLLLKVLEGEFPILHRFMTSIYPSGEHDVITLPYNGILAMKGFNEHADCVKIDLMVSSGELGTTIRPKSLVTSSSGAFWKQHQKPFDAMNIVVANLLLKLTRSSLTPLHTLADVNIPTQRFNHLIQADPKHSLDFACALMVRRNVQVSELCRNTERLRTSLVFGPSGRPFPLLALAHNTYMKPTFMEDGGKPFHGTVSSLLGLTEEYNQLDATKSMPVEDLLRLSIAV</sequence>
<dbReference type="GO" id="GO:0005525">
    <property type="term" value="F:GTP binding"/>
    <property type="evidence" value="ECO:0007669"/>
    <property type="project" value="UniProtKB-KW"/>
</dbReference>
<proteinExistence type="inferred from homology"/>
<accession>A0A811Y207</accession>
<keyword evidence="8" id="KW-1185">Reference proteome</keyword>
<organism evidence="7 8">
    <name type="scientific">Nyctereutes procyonoides</name>
    <name type="common">Raccoon dog</name>
    <name type="synonym">Canis procyonoides</name>
    <dbReference type="NCBI Taxonomy" id="34880"/>
    <lineage>
        <taxon>Eukaryota</taxon>
        <taxon>Metazoa</taxon>
        <taxon>Chordata</taxon>
        <taxon>Craniata</taxon>
        <taxon>Vertebrata</taxon>
        <taxon>Euteleostomi</taxon>
        <taxon>Mammalia</taxon>
        <taxon>Eutheria</taxon>
        <taxon>Laurasiatheria</taxon>
        <taxon>Carnivora</taxon>
        <taxon>Caniformia</taxon>
        <taxon>Canidae</taxon>
        <taxon>Nyctereutes</taxon>
    </lineage>
</organism>
<dbReference type="InterPro" id="IPR000217">
    <property type="entry name" value="Tubulin"/>
</dbReference>
<keyword evidence="3" id="KW-0963">Cytoplasm</keyword>
<keyword evidence="5" id="KW-0547">Nucleotide-binding</keyword>
<protein>
    <submittedName>
        <fullName evidence="7">(raccoon dog) hypothetical protein</fullName>
    </submittedName>
</protein>
<dbReference type="GO" id="GO:0007017">
    <property type="term" value="P:microtubule-based process"/>
    <property type="evidence" value="ECO:0007669"/>
    <property type="project" value="InterPro"/>
</dbReference>
<dbReference type="EMBL" id="CAJHUB010000659">
    <property type="protein sequence ID" value="CAD7670887.1"/>
    <property type="molecule type" value="Genomic_DNA"/>
</dbReference>
<dbReference type="PANTHER" id="PTHR11588">
    <property type="entry name" value="TUBULIN"/>
    <property type="match status" value="1"/>
</dbReference>
<evidence type="ECO:0000256" key="5">
    <source>
        <dbReference type="ARBA" id="ARBA00022741"/>
    </source>
</evidence>
<evidence type="ECO:0000313" key="7">
    <source>
        <dbReference type="EMBL" id="CAD7670887.1"/>
    </source>
</evidence>
<reference evidence="7" key="1">
    <citation type="submission" date="2020-12" db="EMBL/GenBank/DDBJ databases">
        <authorList>
            <consortium name="Molecular Ecology Group"/>
        </authorList>
    </citation>
    <scope>NUCLEOTIDE SEQUENCE</scope>
    <source>
        <strain evidence="7">TBG_1078</strain>
    </source>
</reference>
<keyword evidence="4" id="KW-0493">Microtubule</keyword>